<evidence type="ECO:0000313" key="4">
    <source>
        <dbReference type="EMBL" id="CAB4195641.1"/>
    </source>
</evidence>
<dbReference type="EMBL" id="LR797004">
    <property type="protein sequence ID" value="CAB4180788.1"/>
    <property type="molecule type" value="Genomic_DNA"/>
</dbReference>
<evidence type="ECO:0000313" key="1">
    <source>
        <dbReference type="EMBL" id="CAB4145104.1"/>
    </source>
</evidence>
<evidence type="ECO:0000313" key="5">
    <source>
        <dbReference type="EMBL" id="CAB4221868.1"/>
    </source>
</evidence>
<dbReference type="EMBL" id="LR796839">
    <property type="protein sequence ID" value="CAB4169008.1"/>
    <property type="molecule type" value="Genomic_DNA"/>
</dbReference>
<dbReference type="EMBL" id="LR796442">
    <property type="protein sequence ID" value="CAB4145104.1"/>
    <property type="molecule type" value="Genomic_DNA"/>
</dbReference>
<reference evidence="1" key="1">
    <citation type="submission" date="2020-04" db="EMBL/GenBank/DDBJ databases">
        <authorList>
            <person name="Chiriac C."/>
            <person name="Salcher M."/>
            <person name="Ghai R."/>
            <person name="Kavagutti S V."/>
        </authorList>
    </citation>
    <scope>NUCLEOTIDE SEQUENCE</scope>
</reference>
<dbReference type="EMBL" id="LR797507">
    <property type="protein sequence ID" value="CAB4221868.1"/>
    <property type="molecule type" value="Genomic_DNA"/>
</dbReference>
<organism evidence="1">
    <name type="scientific">uncultured Caudovirales phage</name>
    <dbReference type="NCBI Taxonomy" id="2100421"/>
    <lineage>
        <taxon>Viruses</taxon>
        <taxon>Duplodnaviria</taxon>
        <taxon>Heunggongvirae</taxon>
        <taxon>Uroviricota</taxon>
        <taxon>Caudoviricetes</taxon>
        <taxon>Peduoviridae</taxon>
        <taxon>Maltschvirus</taxon>
        <taxon>Maltschvirus maltsch</taxon>
    </lineage>
</organism>
<evidence type="ECO:0000313" key="2">
    <source>
        <dbReference type="EMBL" id="CAB4169008.1"/>
    </source>
</evidence>
<proteinExistence type="predicted"/>
<name>A0A6J5MEV8_9CAUD</name>
<protein>
    <submittedName>
        <fullName evidence="1">Uncharacterized protein</fullName>
    </submittedName>
</protein>
<accession>A0A6J5MEV8</accession>
<sequence length="65" mass="7212">MEIPKATAADRDYMRQRAGESYFCRVVSKTHAALIEIPKARQGKVRGLTAAEHHGKTFFIGGAHE</sequence>
<gene>
    <name evidence="3" type="ORF">UFOVP1053_48</name>
    <name evidence="4" type="ORF">UFOVP1297_26</name>
    <name evidence="5" type="ORF">UFOVP1647_4</name>
    <name evidence="1" type="ORF">UFOVP472_48</name>
    <name evidence="2" type="ORF">UFOVP891_20</name>
</gene>
<dbReference type="EMBL" id="LR797237">
    <property type="protein sequence ID" value="CAB4195641.1"/>
    <property type="molecule type" value="Genomic_DNA"/>
</dbReference>
<evidence type="ECO:0000313" key="3">
    <source>
        <dbReference type="EMBL" id="CAB4180788.1"/>
    </source>
</evidence>